<reference evidence="3 4" key="1">
    <citation type="submission" date="2019-07" db="EMBL/GenBank/DDBJ databases">
        <title>Draft genome assembly of a fouling barnacle, Amphibalanus amphitrite (Darwin, 1854): The first reference genome for Thecostraca.</title>
        <authorList>
            <person name="Kim W."/>
        </authorList>
    </citation>
    <scope>NUCLEOTIDE SEQUENCE [LARGE SCALE GENOMIC DNA]</scope>
    <source>
        <strain evidence="3">SNU_AA5</strain>
        <tissue evidence="3">Soma without cirri and trophi</tissue>
    </source>
</reference>
<sequence>MALLTVLPALLLLLLLSASASAAGPAPEGRSVIAVSESGMMHLDTSGELIAWRRQVSRRWNDWHVATNPRNGTICWVQAHDDNGENAVLRCALIASLNDTWDLPQPPEISLNWMDALAFDWLNENWHFTAKELHSGLRFSYVCSYVFDRCVVVTEAFTYKEFYAAYDIPNRLLFQIATDGSGRYKLQVLNLDGTGLRELPTNLTYPTSLAVDPVQRHVYVLHRPKAHRRPSFRPLPPSIDFEIHQVNYDGENAKMIAVRNERWRILDRRVKYLGSIDVIDGDIFVIWDDQTTVSSVSASDGTVEDLVAGAVRRQALPALANVENLLGLRIVSPETQPEQVQNACEDAGCQHLCIPTAVNGIAGATCFCPEGQDLAELTCHKKYPAYAVVAGADSLQAVDLQTEQVVEILSGLNNVTDLEFFWAGDEEYLL</sequence>
<keyword evidence="2" id="KW-0732">Signal</keyword>
<dbReference type="InterPro" id="IPR050778">
    <property type="entry name" value="Cueball_EGF_LRP_Nidogen"/>
</dbReference>
<evidence type="ECO:0000256" key="2">
    <source>
        <dbReference type="SAM" id="SignalP"/>
    </source>
</evidence>
<dbReference type="Gene3D" id="2.120.10.30">
    <property type="entry name" value="TolB, C-terminal domain"/>
    <property type="match status" value="1"/>
</dbReference>
<name>A0A6A4WY25_AMPAM</name>
<feature type="signal peptide" evidence="2">
    <location>
        <begin position="1"/>
        <end position="22"/>
    </location>
</feature>
<keyword evidence="1" id="KW-0245">EGF-like domain</keyword>
<dbReference type="Proteomes" id="UP000440578">
    <property type="component" value="Unassembled WGS sequence"/>
</dbReference>
<dbReference type="EMBL" id="VIIS01000590">
    <property type="protein sequence ID" value="KAF0307282.1"/>
    <property type="molecule type" value="Genomic_DNA"/>
</dbReference>
<evidence type="ECO:0000313" key="4">
    <source>
        <dbReference type="Proteomes" id="UP000440578"/>
    </source>
</evidence>
<evidence type="ECO:0000313" key="3">
    <source>
        <dbReference type="EMBL" id="KAF0307282.1"/>
    </source>
</evidence>
<comment type="caution">
    <text evidence="3">The sequence shown here is derived from an EMBL/GenBank/DDBJ whole genome shotgun (WGS) entry which is preliminary data.</text>
</comment>
<evidence type="ECO:0000256" key="1">
    <source>
        <dbReference type="ARBA" id="ARBA00022536"/>
    </source>
</evidence>
<keyword evidence="3" id="KW-0449">Lipoprotein</keyword>
<dbReference type="InterPro" id="IPR011042">
    <property type="entry name" value="6-blade_b-propeller_TolB-like"/>
</dbReference>
<feature type="chain" id="PRO_5025626015" evidence="2">
    <location>
        <begin position="23"/>
        <end position="430"/>
    </location>
</feature>
<dbReference type="PANTHER" id="PTHR46513">
    <property type="entry name" value="VITELLOGENIN RECEPTOR-LIKE PROTEIN-RELATED-RELATED"/>
    <property type="match status" value="1"/>
</dbReference>
<keyword evidence="3" id="KW-0675">Receptor</keyword>
<accession>A0A6A4WY25</accession>
<protein>
    <submittedName>
        <fullName evidence="3">Low-density lipoprotein receptor-related protein 1B</fullName>
    </submittedName>
</protein>
<keyword evidence="4" id="KW-1185">Reference proteome</keyword>
<gene>
    <name evidence="3" type="primary">LRP1B_0</name>
    <name evidence="3" type="ORF">FJT64_021336</name>
</gene>
<dbReference type="AlphaFoldDB" id="A0A6A4WY25"/>
<proteinExistence type="predicted"/>
<dbReference type="SUPFAM" id="SSF63825">
    <property type="entry name" value="YWTD domain"/>
    <property type="match status" value="1"/>
</dbReference>
<organism evidence="3 4">
    <name type="scientific">Amphibalanus amphitrite</name>
    <name type="common">Striped barnacle</name>
    <name type="synonym">Balanus amphitrite</name>
    <dbReference type="NCBI Taxonomy" id="1232801"/>
    <lineage>
        <taxon>Eukaryota</taxon>
        <taxon>Metazoa</taxon>
        <taxon>Ecdysozoa</taxon>
        <taxon>Arthropoda</taxon>
        <taxon>Crustacea</taxon>
        <taxon>Multicrustacea</taxon>
        <taxon>Cirripedia</taxon>
        <taxon>Thoracica</taxon>
        <taxon>Thoracicalcarea</taxon>
        <taxon>Balanomorpha</taxon>
        <taxon>Balanoidea</taxon>
        <taxon>Balanidae</taxon>
        <taxon>Amphibalaninae</taxon>
        <taxon>Amphibalanus</taxon>
    </lineage>
</organism>